<evidence type="ECO:0000313" key="1">
    <source>
        <dbReference type="EMBL" id="MPM81909.1"/>
    </source>
</evidence>
<dbReference type="EMBL" id="VSSQ01031130">
    <property type="protein sequence ID" value="MPM81909.1"/>
    <property type="molecule type" value="Genomic_DNA"/>
</dbReference>
<accession>A0A645CYA9</accession>
<dbReference type="AlphaFoldDB" id="A0A645CYA9"/>
<reference evidence="1" key="1">
    <citation type="submission" date="2019-08" db="EMBL/GenBank/DDBJ databases">
        <authorList>
            <person name="Kucharzyk K."/>
            <person name="Murdoch R.W."/>
            <person name="Higgins S."/>
            <person name="Loffler F."/>
        </authorList>
    </citation>
    <scope>NUCLEOTIDE SEQUENCE</scope>
</reference>
<comment type="caution">
    <text evidence="1">The sequence shown here is derived from an EMBL/GenBank/DDBJ whole genome shotgun (WGS) entry which is preliminary data.</text>
</comment>
<organism evidence="1">
    <name type="scientific">bioreactor metagenome</name>
    <dbReference type="NCBI Taxonomy" id="1076179"/>
    <lineage>
        <taxon>unclassified sequences</taxon>
        <taxon>metagenomes</taxon>
        <taxon>ecological metagenomes</taxon>
    </lineage>
</organism>
<name>A0A645CYA9_9ZZZZ</name>
<proteinExistence type="predicted"/>
<sequence>MNEISTQQSMVLLKLHREISINSNDIGSIFGKDGHMEAVASLWELKEIHYIDGKFSDLCGNPGKPYEVQYNTIRLTETGKRYLKDNTNFLD</sequence>
<gene>
    <name evidence="1" type="ORF">SDC9_128966</name>
</gene>
<protein>
    <submittedName>
        <fullName evidence="1">Uncharacterized protein</fullName>
    </submittedName>
</protein>